<evidence type="ECO:0000256" key="3">
    <source>
        <dbReference type="ARBA" id="ARBA00022692"/>
    </source>
</evidence>
<feature type="transmembrane region" description="Helical" evidence="6">
    <location>
        <begin position="457"/>
        <end position="487"/>
    </location>
</feature>
<dbReference type="Pfam" id="PF03772">
    <property type="entry name" value="Competence"/>
    <property type="match status" value="1"/>
</dbReference>
<evidence type="ECO:0000256" key="2">
    <source>
        <dbReference type="ARBA" id="ARBA00022475"/>
    </source>
</evidence>
<dbReference type="Pfam" id="PF13567">
    <property type="entry name" value="DUF4131"/>
    <property type="match status" value="1"/>
</dbReference>
<keyword evidence="2" id="KW-1003">Cell membrane</keyword>
<dbReference type="GO" id="GO:0005886">
    <property type="term" value="C:plasma membrane"/>
    <property type="evidence" value="ECO:0007669"/>
    <property type="project" value="UniProtKB-SubCell"/>
</dbReference>
<dbReference type="RefSeq" id="WP_182163026.1">
    <property type="nucleotide sequence ID" value="NZ_JACFXV010000043.1"/>
</dbReference>
<sequence length="761" mass="80713">MRAATGQAEGLSEKEGLGERRFPGRWWLPEPKGSEPPAHGTRQSRLDRLAAYFHALPRAFQADIDRGRLIVWASLAYCCGIALYFRLDFEPSLPAISVAVLALAPVSYMTHRGGRSATMSLLALSLASGLFAATLRTEHVAAPMIERPRSVTVTGFVESVQPTKSGQRLQILVSRIEGLRQENLPDRVRISIRGTESVPKVAEAVSLRARVAPPPGPVIPGGYDYAFRMYFEGVGATGYAFGRPQPASIGVAPLRLRLMGALERFRHGIAERIRARLGDGPAGALAVALLIGDRSGLDEQTVDALREAGLAHVLAISGLHMALFAGAVFAGLRAALALFPPLALKYPIDKWAAGAALAAATFYLVISGASIATQRAYVMIALVLVGRLLGRRALTFRSVALAALAILILTPEALVEPGFQMSFAAVIVLIAAYEEVTRRRAGREEPVGMPPGLALRFLKAIFGGFAALALTSIVAGTATGLIGAYHFQRVAPLGFLVNVLAMPLVTLVVMPFGVLSIALMPLGLEGPALAVMGEGLDLMVAISQKAGDFTPGDGLVGAQSAAGVLAAVVAGLALCLFPVGYRRLSVIPFLAAAVLMAAFRSPDLYIAADGSSLAFRDGAGELKVAASRLNFEASTWLRADAVPERQQIDRRLGREDWNCDRLGCVGRAHGEVGAAAAMPITVALVRRPAALEEDCRRADMVVTHFDAPRPCGRLAVFDRSVLNETGAVSLKLRQTPDGTLAIAARAVARSPDRPWGRIQPQ</sequence>
<evidence type="ECO:0000259" key="7">
    <source>
        <dbReference type="Pfam" id="PF03772"/>
    </source>
</evidence>
<keyword evidence="10" id="KW-1185">Reference proteome</keyword>
<proteinExistence type="predicted"/>
<dbReference type="InterPro" id="IPR004477">
    <property type="entry name" value="ComEC_N"/>
</dbReference>
<dbReference type="NCBIfam" id="TIGR00360">
    <property type="entry name" value="ComEC_N-term"/>
    <property type="match status" value="1"/>
</dbReference>
<keyword evidence="5 6" id="KW-0472">Membrane</keyword>
<evidence type="ECO:0000256" key="5">
    <source>
        <dbReference type="ARBA" id="ARBA00023136"/>
    </source>
</evidence>
<comment type="caution">
    <text evidence="9">The sequence shown here is derived from an EMBL/GenBank/DDBJ whole genome shotgun (WGS) entry which is preliminary data.</text>
</comment>
<reference evidence="9 10" key="1">
    <citation type="submission" date="2020-07" db="EMBL/GenBank/DDBJ databases">
        <title>Stappia sp., F7233, whole genome shotgun sequencing project.</title>
        <authorList>
            <person name="Jiang S."/>
            <person name="Liu Z.W."/>
            <person name="Du Z.J."/>
        </authorList>
    </citation>
    <scope>NUCLEOTIDE SEQUENCE [LARGE SCALE GENOMIC DNA]</scope>
    <source>
        <strain evidence="9 10">F7233</strain>
    </source>
</reference>
<organism evidence="9 10">
    <name type="scientific">Stappia albiluteola</name>
    <dbReference type="NCBI Taxonomy" id="2758565"/>
    <lineage>
        <taxon>Bacteria</taxon>
        <taxon>Pseudomonadati</taxon>
        <taxon>Pseudomonadota</taxon>
        <taxon>Alphaproteobacteria</taxon>
        <taxon>Hyphomicrobiales</taxon>
        <taxon>Stappiaceae</taxon>
        <taxon>Stappia</taxon>
    </lineage>
</organism>
<feature type="transmembrane region" description="Helical" evidence="6">
    <location>
        <begin position="584"/>
        <end position="602"/>
    </location>
</feature>
<feature type="transmembrane region" description="Helical" evidence="6">
    <location>
        <begin position="93"/>
        <end position="110"/>
    </location>
</feature>
<evidence type="ECO:0000256" key="4">
    <source>
        <dbReference type="ARBA" id="ARBA00022989"/>
    </source>
</evidence>
<feature type="transmembrane region" description="Helical" evidence="6">
    <location>
        <begin position="313"/>
        <end position="339"/>
    </location>
</feature>
<dbReference type="EMBL" id="JACFXV010000043">
    <property type="protein sequence ID" value="MBA5776537.1"/>
    <property type="molecule type" value="Genomic_DNA"/>
</dbReference>
<evidence type="ECO:0000256" key="6">
    <source>
        <dbReference type="SAM" id="Phobius"/>
    </source>
</evidence>
<evidence type="ECO:0000256" key="1">
    <source>
        <dbReference type="ARBA" id="ARBA00004651"/>
    </source>
</evidence>
<dbReference type="PANTHER" id="PTHR30619">
    <property type="entry name" value="DNA INTERNALIZATION/COMPETENCE PROTEIN COMEC/REC2"/>
    <property type="match status" value="1"/>
</dbReference>
<feature type="transmembrane region" description="Helical" evidence="6">
    <location>
        <begin position="556"/>
        <end position="577"/>
    </location>
</feature>
<keyword evidence="4 6" id="KW-1133">Transmembrane helix</keyword>
<gene>
    <name evidence="9" type="ORF">H2509_05295</name>
</gene>
<evidence type="ECO:0000313" key="9">
    <source>
        <dbReference type="EMBL" id="MBA5776537.1"/>
    </source>
</evidence>
<protein>
    <submittedName>
        <fullName evidence="9">ComEC/Rec2 family competence protein</fullName>
    </submittedName>
</protein>
<dbReference type="InterPro" id="IPR025405">
    <property type="entry name" value="DUF4131"/>
</dbReference>
<feature type="domain" description="ComEC/Rec2-related protein" evidence="7">
    <location>
        <begin position="289"/>
        <end position="577"/>
    </location>
</feature>
<feature type="transmembrane region" description="Helical" evidence="6">
    <location>
        <begin position="351"/>
        <end position="373"/>
    </location>
</feature>
<feature type="transmembrane region" description="Helical" evidence="6">
    <location>
        <begin position="69"/>
        <end position="87"/>
    </location>
</feature>
<feature type="transmembrane region" description="Helical" evidence="6">
    <location>
        <begin position="493"/>
        <end position="519"/>
    </location>
</feature>
<comment type="subcellular location">
    <subcellularLocation>
        <location evidence="1">Cell membrane</location>
        <topology evidence="1">Multi-pass membrane protein</topology>
    </subcellularLocation>
</comment>
<name>A0A839ACD3_9HYPH</name>
<evidence type="ECO:0000259" key="8">
    <source>
        <dbReference type="Pfam" id="PF13567"/>
    </source>
</evidence>
<keyword evidence="3 6" id="KW-0812">Transmembrane</keyword>
<evidence type="ECO:0000313" key="10">
    <source>
        <dbReference type="Proteomes" id="UP000541109"/>
    </source>
</evidence>
<dbReference type="AlphaFoldDB" id="A0A839ACD3"/>
<feature type="transmembrane region" description="Helical" evidence="6">
    <location>
        <begin position="394"/>
        <end position="411"/>
    </location>
</feature>
<dbReference type="InterPro" id="IPR052159">
    <property type="entry name" value="Competence_DNA_uptake"/>
</dbReference>
<dbReference type="PANTHER" id="PTHR30619:SF1">
    <property type="entry name" value="RECOMBINATION PROTEIN 2"/>
    <property type="match status" value="1"/>
</dbReference>
<accession>A0A839ACD3</accession>
<dbReference type="Proteomes" id="UP000541109">
    <property type="component" value="Unassembled WGS sequence"/>
</dbReference>
<feature type="domain" description="DUF4131" evidence="8">
    <location>
        <begin position="94"/>
        <end position="243"/>
    </location>
</feature>